<reference evidence="1 2" key="1">
    <citation type="submission" date="2019-07" db="EMBL/GenBank/DDBJ databases">
        <authorList>
            <person name="Li J."/>
        </authorList>
    </citation>
    <scope>NUCLEOTIDE SEQUENCE [LARGE SCALE GENOMIC DNA]</scope>
    <source>
        <strain evidence="1 2">TKL69</strain>
    </source>
</reference>
<dbReference type="InterPro" id="IPR036638">
    <property type="entry name" value="HLH_DNA-bd_sf"/>
</dbReference>
<dbReference type="OrthoDB" id="2973830at2"/>
<name>A0A516KF32_9BACI</name>
<dbReference type="SUPFAM" id="SSF140500">
    <property type="entry name" value="BAS1536-like"/>
    <property type="match status" value="1"/>
</dbReference>
<protein>
    <submittedName>
        <fullName evidence="1">Aspartyl-phosphate phosphatase Spo0E family protein</fullName>
    </submittedName>
</protein>
<dbReference type="Proteomes" id="UP000315215">
    <property type="component" value="Chromosome"/>
</dbReference>
<proteinExistence type="predicted"/>
<dbReference type="EMBL" id="CP041666">
    <property type="protein sequence ID" value="QDP40021.1"/>
    <property type="molecule type" value="Genomic_DNA"/>
</dbReference>
<dbReference type="InterPro" id="IPR018540">
    <property type="entry name" value="Spo0E-like"/>
</dbReference>
<dbReference type="GO" id="GO:0043937">
    <property type="term" value="P:regulation of sporulation"/>
    <property type="evidence" value="ECO:0007669"/>
    <property type="project" value="InterPro"/>
</dbReference>
<dbReference type="PANTHER" id="PTHR41263:SF1">
    <property type="entry name" value="ASPARTYL-PHOSPHATE PHOSPHATASE YISI"/>
    <property type="match status" value="1"/>
</dbReference>
<evidence type="ECO:0000313" key="2">
    <source>
        <dbReference type="Proteomes" id="UP000315215"/>
    </source>
</evidence>
<evidence type="ECO:0000313" key="1">
    <source>
        <dbReference type="EMBL" id="QDP40021.1"/>
    </source>
</evidence>
<dbReference type="PANTHER" id="PTHR41263">
    <property type="entry name" value="ASPARTYL-PHOSPHATE PHOSPHATASE YISI"/>
    <property type="match status" value="1"/>
</dbReference>
<gene>
    <name evidence="1" type="ORF">FN924_07475</name>
</gene>
<dbReference type="Pfam" id="PF09388">
    <property type="entry name" value="SpoOE-like"/>
    <property type="match status" value="1"/>
</dbReference>
<dbReference type="AlphaFoldDB" id="A0A516KF32"/>
<dbReference type="RefSeq" id="WP_143893192.1">
    <property type="nucleotide sequence ID" value="NZ_CP041666.1"/>
</dbReference>
<dbReference type="InterPro" id="IPR053028">
    <property type="entry name" value="Spo0E-like_phosphatase"/>
</dbReference>
<dbReference type="KEGG" id="aqt:FN924_07475"/>
<dbReference type="Gene3D" id="4.10.280.10">
    <property type="entry name" value="Helix-loop-helix DNA-binding domain"/>
    <property type="match status" value="1"/>
</dbReference>
<dbReference type="GO" id="GO:0046983">
    <property type="term" value="F:protein dimerization activity"/>
    <property type="evidence" value="ECO:0007669"/>
    <property type="project" value="InterPro"/>
</dbReference>
<keyword evidence="2" id="KW-1185">Reference proteome</keyword>
<sequence length="59" mass="6873">MKNLGVVLGDSDLQAKIVKKRKRMFQIAEKYGMNSRSTIKVSQELDILINQYQRLKYPS</sequence>
<organism evidence="1 2">
    <name type="scientific">Radiobacillus deserti</name>
    <dbReference type="NCBI Taxonomy" id="2594883"/>
    <lineage>
        <taxon>Bacteria</taxon>
        <taxon>Bacillati</taxon>
        <taxon>Bacillota</taxon>
        <taxon>Bacilli</taxon>
        <taxon>Bacillales</taxon>
        <taxon>Bacillaceae</taxon>
        <taxon>Radiobacillus</taxon>
    </lineage>
</organism>
<accession>A0A516KF32</accession>
<dbReference type="InterPro" id="IPR037208">
    <property type="entry name" value="Spo0E-like_sf"/>
</dbReference>